<dbReference type="EMBL" id="JACJUU010000008">
    <property type="protein sequence ID" value="MBC2770368.1"/>
    <property type="molecule type" value="Genomic_DNA"/>
</dbReference>
<name>A0A842HRV3_9BURK</name>
<accession>A0A842HRV3</accession>
<dbReference type="InterPro" id="IPR007922">
    <property type="entry name" value="DciA-like"/>
</dbReference>
<organism evidence="1 2">
    <name type="scientific">Pusillimonas minor</name>
    <dbReference type="NCBI Taxonomy" id="2697024"/>
    <lineage>
        <taxon>Bacteria</taxon>
        <taxon>Pseudomonadati</taxon>
        <taxon>Pseudomonadota</taxon>
        <taxon>Betaproteobacteria</taxon>
        <taxon>Burkholderiales</taxon>
        <taxon>Alcaligenaceae</taxon>
        <taxon>Pusillimonas</taxon>
    </lineage>
</organism>
<dbReference type="RefSeq" id="WP_185780052.1">
    <property type="nucleotide sequence ID" value="NZ_JACJUU010000008.1"/>
</dbReference>
<evidence type="ECO:0000313" key="1">
    <source>
        <dbReference type="EMBL" id="MBC2770368.1"/>
    </source>
</evidence>
<dbReference type="Proteomes" id="UP000545386">
    <property type="component" value="Unassembled WGS sequence"/>
</dbReference>
<reference evidence="1 2" key="1">
    <citation type="submission" date="2020-08" db="EMBL/GenBank/DDBJ databases">
        <title>Paraeoetvoesia sp. YC-7-48 draft genome sequence.</title>
        <authorList>
            <person name="Yao L."/>
        </authorList>
    </citation>
    <scope>NUCLEOTIDE SEQUENCE [LARGE SCALE GENOMIC DNA]</scope>
    <source>
        <strain evidence="2">YC-7-48</strain>
    </source>
</reference>
<dbReference type="Pfam" id="PF05258">
    <property type="entry name" value="DciA"/>
    <property type="match status" value="1"/>
</dbReference>
<evidence type="ECO:0000313" key="2">
    <source>
        <dbReference type="Proteomes" id="UP000545386"/>
    </source>
</evidence>
<proteinExistence type="predicted"/>
<dbReference type="AlphaFoldDB" id="A0A842HRV3"/>
<keyword evidence="2" id="KW-1185">Reference proteome</keyword>
<sequence length="160" mass="17458">MSDTPRRASAFSGHKTGHTAYDWLNHDQRGVNVLATAQQLLQIERVTQKALPPALAGSCRVARIEGDKVTLAVPSASHASKLRQLAPRIVQLLIQTGWNVNEIGVKVQANLLQGEIKTAREKDVNPLDAQALAAFEHLRKNTPDGPLSDALARLIARHKQ</sequence>
<protein>
    <submittedName>
        <fullName evidence="1">DUF721 domain-containing protein</fullName>
    </submittedName>
</protein>
<comment type="caution">
    <text evidence="1">The sequence shown here is derived from an EMBL/GenBank/DDBJ whole genome shotgun (WGS) entry which is preliminary data.</text>
</comment>
<gene>
    <name evidence="1" type="ORF">GTU67_10650</name>
</gene>